<reference evidence="2" key="1">
    <citation type="submission" date="2016-02" db="EMBL/GenBank/DDBJ databases">
        <title>Halorhodospira halochloris DSM-1059 complete genome, version 2.</title>
        <authorList>
            <person name="Tsukatani Y."/>
        </authorList>
    </citation>
    <scope>NUCLEOTIDE SEQUENCE</scope>
    <source>
        <strain evidence="2">DSM 1059</strain>
    </source>
</reference>
<evidence type="ECO:0000313" key="2">
    <source>
        <dbReference type="EMBL" id="BBE10950.1"/>
    </source>
</evidence>
<keyword evidence="1" id="KW-0732">Signal</keyword>
<proteinExistence type="predicted"/>
<organism evidence="2 3">
    <name type="scientific">Halorhodospira halochloris</name>
    <name type="common">Ectothiorhodospira halochloris</name>
    <dbReference type="NCBI Taxonomy" id="1052"/>
    <lineage>
        <taxon>Bacteria</taxon>
        <taxon>Pseudomonadati</taxon>
        <taxon>Pseudomonadota</taxon>
        <taxon>Gammaproteobacteria</taxon>
        <taxon>Chromatiales</taxon>
        <taxon>Ectothiorhodospiraceae</taxon>
        <taxon>Halorhodospira</taxon>
    </lineage>
</organism>
<dbReference type="EMBL" id="AP017372">
    <property type="protein sequence ID" value="BBE10950.1"/>
    <property type="molecule type" value="Genomic_DNA"/>
</dbReference>
<gene>
    <name evidence="2" type="ORF">HH1059_02930</name>
</gene>
<evidence type="ECO:0008006" key="4">
    <source>
        <dbReference type="Google" id="ProtNLM"/>
    </source>
</evidence>
<dbReference type="RefSeq" id="WP_096407483.1">
    <property type="nucleotide sequence ID" value="NZ_AP017372.2"/>
</dbReference>
<dbReference type="Proteomes" id="UP000218890">
    <property type="component" value="Chromosome"/>
</dbReference>
<keyword evidence="3" id="KW-1185">Reference proteome</keyword>
<feature type="signal peptide" evidence="1">
    <location>
        <begin position="1"/>
        <end position="25"/>
    </location>
</feature>
<sequence>MRKITFPLAALAAPLSLINLSSASASSLEGPYIGLGTAIATSYHYELEADVTTGLLNQSDTNTVELRSGHLGSMGSSFDILLGGGATTESIYYGFELFYSAGNSDEELLEADLESDDVEATATVEVQDGYGVSLRLGYLHTSRSMAYLKTVYTEREFEGTLDIRAGDNSESFSESGNSVDSELALVSSCSVRTCLCHFV</sequence>
<evidence type="ECO:0000313" key="3">
    <source>
        <dbReference type="Proteomes" id="UP000218890"/>
    </source>
</evidence>
<name>A0A2Z6EZ81_HALHR</name>
<dbReference type="KEGG" id="hhk:HH1059_02930"/>
<dbReference type="AlphaFoldDB" id="A0A2Z6EZ81"/>
<accession>A0A2Z6EZ81</accession>
<evidence type="ECO:0000256" key="1">
    <source>
        <dbReference type="SAM" id="SignalP"/>
    </source>
</evidence>
<feature type="chain" id="PRO_5016254836" description="Outer membrane protein beta-barrel domain-containing protein" evidence="1">
    <location>
        <begin position="26"/>
        <end position="199"/>
    </location>
</feature>
<protein>
    <recommendedName>
        <fullName evidence="4">Outer membrane protein beta-barrel domain-containing protein</fullName>
    </recommendedName>
</protein>